<dbReference type="PANTHER" id="PTHR31793:SF27">
    <property type="entry name" value="NOVEL THIOESTERASE SUPERFAMILY DOMAIN AND SAPOSIN A-TYPE DOMAIN CONTAINING PROTEIN (0610012H03RIK)"/>
    <property type="match status" value="1"/>
</dbReference>
<evidence type="ECO:0000256" key="2">
    <source>
        <dbReference type="ARBA" id="ARBA00022801"/>
    </source>
</evidence>
<dbReference type="Pfam" id="PF13279">
    <property type="entry name" value="4HBT_2"/>
    <property type="match status" value="1"/>
</dbReference>
<dbReference type="EMBL" id="BOPV01000001">
    <property type="protein sequence ID" value="GIL40199.1"/>
    <property type="molecule type" value="Genomic_DNA"/>
</dbReference>
<proteinExistence type="inferred from homology"/>
<organism evidence="3 4">
    <name type="scientific">Roseiterribacter gracilis</name>
    <dbReference type="NCBI Taxonomy" id="2812848"/>
    <lineage>
        <taxon>Bacteria</taxon>
        <taxon>Pseudomonadati</taxon>
        <taxon>Pseudomonadota</taxon>
        <taxon>Alphaproteobacteria</taxon>
        <taxon>Rhodospirillales</taxon>
        <taxon>Roseiterribacteraceae</taxon>
        <taxon>Roseiterribacter</taxon>
    </lineage>
</organism>
<dbReference type="InterPro" id="IPR029069">
    <property type="entry name" value="HotDog_dom_sf"/>
</dbReference>
<dbReference type="PANTHER" id="PTHR31793">
    <property type="entry name" value="4-HYDROXYBENZOYL-COA THIOESTERASE FAMILY MEMBER"/>
    <property type="match status" value="1"/>
</dbReference>
<evidence type="ECO:0000313" key="3">
    <source>
        <dbReference type="EMBL" id="GIL40199.1"/>
    </source>
</evidence>
<reference evidence="3" key="1">
    <citation type="submission" date="2021-02" db="EMBL/GenBank/DDBJ databases">
        <title>Genome sequence of Rhodospirillales sp. strain TMPK1 isolated from soil.</title>
        <authorList>
            <person name="Nakai R."/>
            <person name="Kusada H."/>
            <person name="Tamaki H."/>
        </authorList>
    </citation>
    <scope>NUCLEOTIDE SEQUENCE</scope>
    <source>
        <strain evidence="3">TMPK1</strain>
    </source>
</reference>
<dbReference type="InterPro" id="IPR050563">
    <property type="entry name" value="4-hydroxybenzoyl-CoA_TE"/>
</dbReference>
<dbReference type="SUPFAM" id="SSF54637">
    <property type="entry name" value="Thioesterase/thiol ester dehydrase-isomerase"/>
    <property type="match status" value="1"/>
</dbReference>
<dbReference type="RefSeq" id="WP_420243308.1">
    <property type="nucleotide sequence ID" value="NZ_BOPV01000001.1"/>
</dbReference>
<dbReference type="GO" id="GO:0047617">
    <property type="term" value="F:fatty acyl-CoA hydrolase activity"/>
    <property type="evidence" value="ECO:0007669"/>
    <property type="project" value="TreeGrafter"/>
</dbReference>
<dbReference type="AlphaFoldDB" id="A0A8S8XE92"/>
<sequence length="143" mass="15892">MDEPGQTRETYRAFRTIPTRWMDVDVYGHVNNTVYYSWFDTAINAWMVESGVLDPASGEVIGVCAESGCRYLRAVEFPGAIEAGIRVAKLGRSSVRWEIGIFTASEATPAAQGFFVHVFVDRATMRPTDMHDALRAALQSLLV</sequence>
<keyword evidence="4" id="KW-1185">Reference proteome</keyword>
<dbReference type="Proteomes" id="UP000681075">
    <property type="component" value="Unassembled WGS sequence"/>
</dbReference>
<dbReference type="CDD" id="cd00586">
    <property type="entry name" value="4HBT"/>
    <property type="match status" value="1"/>
</dbReference>
<evidence type="ECO:0000313" key="4">
    <source>
        <dbReference type="Proteomes" id="UP000681075"/>
    </source>
</evidence>
<comment type="caution">
    <text evidence="3">The sequence shown here is derived from an EMBL/GenBank/DDBJ whole genome shotgun (WGS) entry which is preliminary data.</text>
</comment>
<evidence type="ECO:0000256" key="1">
    <source>
        <dbReference type="ARBA" id="ARBA00005953"/>
    </source>
</evidence>
<gene>
    <name evidence="3" type="ORF">TMPK1_24360</name>
</gene>
<comment type="similarity">
    <text evidence="1">Belongs to the 4-hydroxybenzoyl-CoA thioesterase family.</text>
</comment>
<protein>
    <submittedName>
        <fullName evidence="3">Thioesterase</fullName>
    </submittedName>
</protein>
<keyword evidence="2" id="KW-0378">Hydrolase</keyword>
<accession>A0A8S8XE92</accession>
<name>A0A8S8XE92_9PROT</name>
<dbReference type="Gene3D" id="3.10.129.10">
    <property type="entry name" value="Hotdog Thioesterase"/>
    <property type="match status" value="1"/>
</dbReference>